<dbReference type="Proteomes" id="UP000075714">
    <property type="component" value="Unassembled WGS sequence"/>
</dbReference>
<keyword evidence="4" id="KW-1185">Reference proteome</keyword>
<protein>
    <submittedName>
        <fullName evidence="3">Uncharacterized protein</fullName>
    </submittedName>
</protein>
<name>A0A150GJC2_GONPE</name>
<feature type="coiled-coil region" evidence="1">
    <location>
        <begin position="17"/>
        <end position="108"/>
    </location>
</feature>
<evidence type="ECO:0000313" key="3">
    <source>
        <dbReference type="EMBL" id="KXZ49805.1"/>
    </source>
</evidence>
<evidence type="ECO:0000313" key="4">
    <source>
        <dbReference type="Proteomes" id="UP000075714"/>
    </source>
</evidence>
<accession>A0A150GJC2</accession>
<dbReference type="AlphaFoldDB" id="A0A150GJC2"/>
<gene>
    <name evidence="3" type="ORF">GPECTOR_19g256</name>
</gene>
<evidence type="ECO:0000256" key="2">
    <source>
        <dbReference type="SAM" id="MobiDB-lite"/>
    </source>
</evidence>
<evidence type="ECO:0000256" key="1">
    <source>
        <dbReference type="SAM" id="Coils"/>
    </source>
</evidence>
<sequence>MHARQSEHDSELLRLDLTSSNKRLQAAENKAAELQTRLETALSDAARGVGSMREQVLELELRLDELRDREEVTSSALELQVREQALLVDALQADLQATQTRAEAAEQADLSKLGGRLSEVEAAEAEDAIDEAAAAQVRAAGLEGRVRELETALVDAESRAAAAAEAETSVSGTLVAQREVQRLQMQVTAGSTSEDPGEMYSYAASMNSADPLVGALRSELEAYKASNAKRTALSKQAAFLGERLAETEIRATRPYHSTLTLSPTRGDATGAGYGPGDSVSASASQQLLNAQHHQQQSSKLDRVVAMWRDACRAKDARLQELQADLTTFSTQLERARADASSLTAKVLEREQALSSCQNQLELTRETLGAQLRAAEEKLAAKAKQVSEMEDDQQARDDELRATRAQLQATQRSLLLLQAEGDAHRDSASITATELANAQKQVFTLQAELRELQQQSKSARTDANQFAEQEHIGVLTDELHMRRAALAKVEAEAAGVQTQLQGREEEVKRLETRLKSAQDGLTSRLDEVSRLQTALRRKEADCEAIETEISAQIADYQRLKQRLLQQERDSNRLSAEQDAVLRRCDELEAALASKQEECALLNRKCAQLEEQWQASRSAMAALQERVRSLDAQSEALQRSGQVASFARQDAAASLDAARAELRNVAQQAATYREQLEQRNNEVRELNAMLQAWEAMRLGKDAQIAALLERCKRHEEDAAEKGRSVEALRRKLQGPVDQDA</sequence>
<keyword evidence="1" id="KW-0175">Coiled coil</keyword>
<comment type="caution">
    <text evidence="3">The sequence shown here is derived from an EMBL/GenBank/DDBJ whole genome shotgun (WGS) entry which is preliminary data.</text>
</comment>
<feature type="region of interest" description="Disordered" evidence="2">
    <location>
        <begin position="714"/>
        <end position="738"/>
    </location>
</feature>
<feature type="coiled-coil region" evidence="1">
    <location>
        <begin position="132"/>
        <end position="166"/>
    </location>
</feature>
<dbReference type="Gene3D" id="1.10.287.1490">
    <property type="match status" value="1"/>
</dbReference>
<dbReference type="EMBL" id="LSYV01000020">
    <property type="protein sequence ID" value="KXZ49805.1"/>
    <property type="molecule type" value="Genomic_DNA"/>
</dbReference>
<feature type="region of interest" description="Disordered" evidence="2">
    <location>
        <begin position="258"/>
        <end position="280"/>
    </location>
</feature>
<dbReference type="OrthoDB" id="568511at2759"/>
<dbReference type="STRING" id="33097.A0A150GJC2"/>
<feature type="compositionally biased region" description="Basic and acidic residues" evidence="2">
    <location>
        <begin position="714"/>
        <end position="727"/>
    </location>
</feature>
<proteinExistence type="predicted"/>
<organism evidence="3 4">
    <name type="scientific">Gonium pectorale</name>
    <name type="common">Green alga</name>
    <dbReference type="NCBI Taxonomy" id="33097"/>
    <lineage>
        <taxon>Eukaryota</taxon>
        <taxon>Viridiplantae</taxon>
        <taxon>Chlorophyta</taxon>
        <taxon>core chlorophytes</taxon>
        <taxon>Chlorophyceae</taxon>
        <taxon>CS clade</taxon>
        <taxon>Chlamydomonadales</taxon>
        <taxon>Volvocaceae</taxon>
        <taxon>Gonium</taxon>
    </lineage>
</organism>
<reference evidence="4" key="1">
    <citation type="journal article" date="2016" name="Nat. Commun.">
        <title>The Gonium pectorale genome demonstrates co-option of cell cycle regulation during the evolution of multicellularity.</title>
        <authorList>
            <person name="Hanschen E.R."/>
            <person name="Marriage T.N."/>
            <person name="Ferris P.J."/>
            <person name="Hamaji T."/>
            <person name="Toyoda A."/>
            <person name="Fujiyama A."/>
            <person name="Neme R."/>
            <person name="Noguchi H."/>
            <person name="Minakuchi Y."/>
            <person name="Suzuki M."/>
            <person name="Kawai-Toyooka H."/>
            <person name="Smith D.R."/>
            <person name="Sparks H."/>
            <person name="Anderson J."/>
            <person name="Bakaric R."/>
            <person name="Luria V."/>
            <person name="Karger A."/>
            <person name="Kirschner M.W."/>
            <person name="Durand P.M."/>
            <person name="Michod R.E."/>
            <person name="Nozaki H."/>
            <person name="Olson B.J."/>
        </authorList>
    </citation>
    <scope>NUCLEOTIDE SEQUENCE [LARGE SCALE GENOMIC DNA]</scope>
    <source>
        <strain evidence="4">NIES-2863</strain>
    </source>
</reference>